<dbReference type="InterPro" id="IPR034660">
    <property type="entry name" value="DinB/YfiT-like"/>
</dbReference>
<comment type="caution">
    <text evidence="1">The sequence shown here is derived from an EMBL/GenBank/DDBJ whole genome shotgun (WGS) entry which is preliminary data.</text>
</comment>
<dbReference type="Gene3D" id="1.20.120.450">
    <property type="entry name" value="dinb family like domain"/>
    <property type="match status" value="1"/>
</dbReference>
<protein>
    <submittedName>
        <fullName evidence="1">DinB family protein</fullName>
    </submittedName>
</protein>
<proteinExistence type="predicted"/>
<accession>A0ABN1RRV8</accession>
<evidence type="ECO:0000313" key="1">
    <source>
        <dbReference type="EMBL" id="GAA0962397.1"/>
    </source>
</evidence>
<keyword evidence="2" id="KW-1185">Reference proteome</keyword>
<dbReference type="SUPFAM" id="SSF109854">
    <property type="entry name" value="DinB/YfiT-like putative metalloenzymes"/>
    <property type="match status" value="1"/>
</dbReference>
<dbReference type="InterPro" id="IPR007061">
    <property type="entry name" value="MST-like"/>
</dbReference>
<sequence length="183" mass="20091">MDSWEPPLAGTEAEQLIGALERLRTTFRWKADGLDAAALQQTVGASSLTIGGLLKHLAVQEDNMFTVKFRGEPIGPPWDTSGWNGNKDWEFASAAADSPQTLYRLWDDAVARARVTVTAALADGGLDQPAAITWPDGRHASLRRLICDRIEEYGRHTGHTDLLREAIDGRVGEDPPYGWRPVS</sequence>
<dbReference type="RefSeq" id="WP_343983387.1">
    <property type="nucleotide sequence ID" value="NZ_BAAAHK010000024.1"/>
</dbReference>
<organism evidence="1 2">
    <name type="scientific">Kribbella koreensis</name>
    <dbReference type="NCBI Taxonomy" id="57909"/>
    <lineage>
        <taxon>Bacteria</taxon>
        <taxon>Bacillati</taxon>
        <taxon>Actinomycetota</taxon>
        <taxon>Actinomycetes</taxon>
        <taxon>Propionibacteriales</taxon>
        <taxon>Kribbellaceae</taxon>
        <taxon>Kribbella</taxon>
    </lineage>
</organism>
<evidence type="ECO:0000313" key="2">
    <source>
        <dbReference type="Proteomes" id="UP001500542"/>
    </source>
</evidence>
<name>A0ABN1RRV8_9ACTN</name>
<dbReference type="Pfam" id="PF04978">
    <property type="entry name" value="MST"/>
    <property type="match status" value="1"/>
</dbReference>
<gene>
    <name evidence="1" type="ORF">GCM10009554_80140</name>
</gene>
<reference evidence="1 2" key="1">
    <citation type="journal article" date="2019" name="Int. J. Syst. Evol. Microbiol.">
        <title>The Global Catalogue of Microorganisms (GCM) 10K type strain sequencing project: providing services to taxonomists for standard genome sequencing and annotation.</title>
        <authorList>
            <consortium name="The Broad Institute Genomics Platform"/>
            <consortium name="The Broad Institute Genome Sequencing Center for Infectious Disease"/>
            <person name="Wu L."/>
            <person name="Ma J."/>
        </authorList>
    </citation>
    <scope>NUCLEOTIDE SEQUENCE [LARGE SCALE GENOMIC DNA]</scope>
    <source>
        <strain evidence="1 2">JCM 10977</strain>
    </source>
</reference>
<dbReference type="Proteomes" id="UP001500542">
    <property type="component" value="Unassembled WGS sequence"/>
</dbReference>
<dbReference type="EMBL" id="BAAAHK010000024">
    <property type="protein sequence ID" value="GAA0962397.1"/>
    <property type="molecule type" value="Genomic_DNA"/>
</dbReference>